<name>A0ABV1XJ60_9ACTN</name>
<evidence type="ECO:0000313" key="2">
    <source>
        <dbReference type="EMBL" id="MER7371520.1"/>
    </source>
</evidence>
<accession>A0ABV1XJ60</accession>
<dbReference type="SUPFAM" id="SSF69304">
    <property type="entry name" value="Tricorn protease N-terminal domain"/>
    <property type="match status" value="1"/>
</dbReference>
<dbReference type="RefSeq" id="WP_190068750.1">
    <property type="nucleotide sequence ID" value="NZ_BNBM01000002.1"/>
</dbReference>
<evidence type="ECO:0000259" key="1">
    <source>
        <dbReference type="Pfam" id="PF20703"/>
    </source>
</evidence>
<dbReference type="Pfam" id="PF13365">
    <property type="entry name" value="Trypsin_2"/>
    <property type="match status" value="1"/>
</dbReference>
<dbReference type="Gene3D" id="2.40.10.120">
    <property type="match status" value="1"/>
</dbReference>
<comment type="caution">
    <text evidence="2">The sequence shown here is derived from an EMBL/GenBank/DDBJ whole genome shotgun (WGS) entry which is preliminary data.</text>
</comment>
<dbReference type="InterPro" id="IPR027417">
    <property type="entry name" value="P-loop_NTPase"/>
</dbReference>
<dbReference type="SUPFAM" id="SSF50998">
    <property type="entry name" value="Quinoprotein alcohol dehydrogenase-like"/>
    <property type="match status" value="1"/>
</dbReference>
<keyword evidence="3" id="KW-1185">Reference proteome</keyword>
<dbReference type="SUPFAM" id="SSF52540">
    <property type="entry name" value="P-loop containing nucleoside triphosphate hydrolases"/>
    <property type="match status" value="1"/>
</dbReference>
<protein>
    <submittedName>
        <fullName evidence="2">Trypsin-like peptidase domain-containing protein</fullName>
    </submittedName>
</protein>
<feature type="domain" description="Novel STAND NTPase 1" evidence="1">
    <location>
        <begin position="209"/>
        <end position="600"/>
    </location>
</feature>
<reference evidence="2 3" key="1">
    <citation type="submission" date="2024-06" db="EMBL/GenBank/DDBJ databases">
        <title>The Natural Products Discovery Center: Release of the First 8490 Sequenced Strains for Exploring Actinobacteria Biosynthetic Diversity.</title>
        <authorList>
            <person name="Kalkreuter E."/>
            <person name="Kautsar S.A."/>
            <person name="Yang D."/>
            <person name="Bader C.D."/>
            <person name="Teijaro C.N."/>
            <person name="Fluegel L."/>
            <person name="Davis C.M."/>
            <person name="Simpson J.R."/>
            <person name="Lauterbach L."/>
            <person name="Steele A.D."/>
            <person name="Gui C."/>
            <person name="Meng S."/>
            <person name="Li G."/>
            <person name="Viehrig K."/>
            <person name="Ye F."/>
            <person name="Su P."/>
            <person name="Kiefer A.F."/>
            <person name="Nichols A."/>
            <person name="Cepeda A.J."/>
            <person name="Yan W."/>
            <person name="Fan B."/>
            <person name="Jiang Y."/>
            <person name="Adhikari A."/>
            <person name="Zheng C.-J."/>
            <person name="Schuster L."/>
            <person name="Cowan T.M."/>
            <person name="Smanski M.J."/>
            <person name="Chevrette M.G."/>
            <person name="De Carvalho L.P.S."/>
            <person name="Shen B."/>
        </authorList>
    </citation>
    <scope>NUCLEOTIDE SEQUENCE [LARGE SCALE GENOMIC DNA]</scope>
    <source>
        <strain evidence="2 3">NPDC000155</strain>
    </source>
</reference>
<proteinExistence type="predicted"/>
<sequence>MSVVGPRALDSAVLRIRDEWGAPVGAGFLVSGEVAFTCAHVVTAALGGPEGRPAESARIRVDLPLVGGTAVVSARVVEWSGEGDIAVLRLDEPLPGARPVRLVRADEVWHHPIAAFGFPAGRDSGVWHSGRLLGRQGDGWIQTEMTSLSGYRIAPGFSGGPVWDEQLAGVVGMVVVAEARDPAAAYLIPVEQLLGPWPELASLAVPESPFRPLAAFGESDAKSFFGRDREAAEVADLVRGHKAVTLVGPSGSGKSSLAMAGVVPLLREEGYEAVVLRPTSSYGSPLTALAAALLPLLEPDLPEVDRLERVRKLAGLLGEDDPPGLHGVVTRVLERTGNRRLLLVIDQCEEALAAAGDVAALTDVLALDRTPESLRVLITLRADFLEPALAAPSLGPLVGHHLHALRPMARDQLREVITAPVAATPDVTYDAGLDDRILKDTGDAPGALPLLVMALDLLWREQSVHGRLTYEAYERIEGVTGALSREAERAWADTVTEADEPHARRLFTRLVQVPVAGSGAVARRPAARSELAPAEWEIAQRLTATRLLVTGRGETVELAHEALITGWPKLAAWVTQDHEFLAWRETVRLDLDRWRAEGEPAELLPGTVVLAAAQRWLTERADDIGDTERDFLERGRLRRRSALRRRRGLLSAIGLVSVLALVLGVLFGYQREVSAEQHAAANSRALASLSADQRIQDPALAIKLALAAYRTSPTDEAKNTLLRYYAQYGASSRILSGTLGKVDDFRASRDGDVMVARTAAGRATLFVDALGARVRSRQLTGPGYAMNPLVSGDGSRVGYVAGRGLVWYDVHPDAPSPVGAPHQLRTDAPEVANGLSKTQYAQLSSTGRLFAAGSGTSLAWWDLDRRALGGRIALPQARGGELRGVWFGPDDDTLVALAQMGAYKQRLIVVDRRTGDARVIADSFEEAVISGDGGVVATCRPGNSTGGPKPTVYTGLRVSDGRVLGRFEDVESSTCDTVALGPGGRHLVIGFVTKTLVDLSRGRAVSKFREPEESGTPAITYARLVGDASKPLLISGNATGIFGTETSTAPAENIQHIELTSGGRNMITVPASGEAIERRTVGVDSRVTARQKRLKPYWTSDDDLVVFGDDGRLLAQREAVDRVVVRDATSLRQLAVITTAMPPTPSRPDKEPSLDYFFDDADRLVTVSGTLLQRWDARSGRSVDDYDLNALGRVVTERKDMDFESISVSGHPDPDLVTVVVQGDPYVRVVDLPGGRQVVRYGTGHKDLVAASFDPSGRFLALMRRSQILELWRADPLRKEFGPLPSFDVPSALGFLKGTGRFLLASGNKIRVYRVGGQGYESSFDLGPTSELSLDPPKYYFLDSAPDGDTLLFYRAGVSNIIRPLSLHPDSWAEALCDKIGARDLTADERRSQPVPVPAGPVCP</sequence>
<dbReference type="InterPro" id="IPR009003">
    <property type="entry name" value="Peptidase_S1_PA"/>
</dbReference>
<dbReference type="InterPro" id="IPR011047">
    <property type="entry name" value="Quinoprotein_ADH-like_sf"/>
</dbReference>
<dbReference type="Pfam" id="PF20703">
    <property type="entry name" value="nSTAND1"/>
    <property type="match status" value="1"/>
</dbReference>
<evidence type="ECO:0000313" key="3">
    <source>
        <dbReference type="Proteomes" id="UP001486207"/>
    </source>
</evidence>
<dbReference type="InterPro" id="IPR015943">
    <property type="entry name" value="WD40/YVTN_repeat-like_dom_sf"/>
</dbReference>
<dbReference type="Gene3D" id="2.130.10.10">
    <property type="entry name" value="YVTN repeat-like/Quinoprotein amine dehydrogenase"/>
    <property type="match status" value="1"/>
</dbReference>
<dbReference type="PANTHER" id="PTHR47691">
    <property type="entry name" value="REGULATOR-RELATED"/>
    <property type="match status" value="1"/>
</dbReference>
<gene>
    <name evidence="2" type="ORF">ABT384_02500</name>
</gene>
<dbReference type="SUPFAM" id="SSF50494">
    <property type="entry name" value="Trypsin-like serine proteases"/>
    <property type="match status" value="1"/>
</dbReference>
<dbReference type="InterPro" id="IPR049052">
    <property type="entry name" value="nSTAND1"/>
</dbReference>
<dbReference type="Gene3D" id="3.40.50.300">
    <property type="entry name" value="P-loop containing nucleotide triphosphate hydrolases"/>
    <property type="match status" value="1"/>
</dbReference>
<dbReference type="EMBL" id="JBEPFB010000001">
    <property type="protein sequence ID" value="MER7371520.1"/>
    <property type="molecule type" value="Genomic_DNA"/>
</dbReference>
<organism evidence="2 3">
    <name type="scientific">Streptomyces lanatus</name>
    <dbReference type="NCBI Taxonomy" id="66900"/>
    <lineage>
        <taxon>Bacteria</taxon>
        <taxon>Bacillati</taxon>
        <taxon>Actinomycetota</taxon>
        <taxon>Actinomycetes</taxon>
        <taxon>Kitasatosporales</taxon>
        <taxon>Streptomycetaceae</taxon>
        <taxon>Streptomyces</taxon>
    </lineage>
</organism>
<dbReference type="Proteomes" id="UP001486207">
    <property type="component" value="Unassembled WGS sequence"/>
</dbReference>
<dbReference type="PANTHER" id="PTHR47691:SF3">
    <property type="entry name" value="HTH-TYPE TRANSCRIPTIONAL REGULATOR RV0890C-RELATED"/>
    <property type="match status" value="1"/>
</dbReference>